<sequence length="169" mass="19461">MIGLDMNLELKPKKQKADLLVVGWMEHLDLPDLDILQLKAKIDTGARTSALHATNIEVFDRNGVEWVRFQTQIADDAPVHWAECPIYDRRQIKNTSGIPDERIVIRTRLKLTERSWLISVSLADRTNMTFPMIIGRTALKKHNIAVHTRRSNLTRDLGHSSRKAERVFE</sequence>
<organism evidence="2 3">
    <name type="scientific">Yoonia ponticola</name>
    <dbReference type="NCBI Taxonomy" id="1524255"/>
    <lineage>
        <taxon>Bacteria</taxon>
        <taxon>Pseudomonadati</taxon>
        <taxon>Pseudomonadota</taxon>
        <taxon>Alphaproteobacteria</taxon>
        <taxon>Rhodobacterales</taxon>
        <taxon>Paracoccaceae</taxon>
        <taxon>Yoonia</taxon>
    </lineage>
</organism>
<evidence type="ECO:0000259" key="1">
    <source>
        <dbReference type="Pfam" id="PF05618"/>
    </source>
</evidence>
<dbReference type="InterPro" id="IPR008503">
    <property type="entry name" value="Asp_endopeptidase"/>
</dbReference>
<proteinExistence type="predicted"/>
<dbReference type="AlphaFoldDB" id="A0A7W9BHT5"/>
<dbReference type="Gene3D" id="2.40.70.10">
    <property type="entry name" value="Acid Proteases"/>
    <property type="match status" value="1"/>
</dbReference>
<keyword evidence="3" id="KW-1185">Reference proteome</keyword>
<comment type="caution">
    <text evidence="2">The sequence shown here is derived from an EMBL/GenBank/DDBJ whole genome shotgun (WGS) entry which is preliminary data.</text>
</comment>
<evidence type="ECO:0000313" key="2">
    <source>
        <dbReference type="EMBL" id="MBB5720828.1"/>
    </source>
</evidence>
<dbReference type="PANTHER" id="PTHR38037:SF2">
    <property type="entry name" value="ATP-DEPENDENT ZINC PROTEASE DOMAIN-CONTAINING PROTEIN-RELATED"/>
    <property type="match status" value="1"/>
</dbReference>
<dbReference type="RefSeq" id="WP_183524824.1">
    <property type="nucleotide sequence ID" value="NZ_JACIJM010000001.1"/>
</dbReference>
<protein>
    <recommendedName>
        <fullName evidence="1">Retropepsin-like aspartic endopeptidase domain-containing protein</fullName>
    </recommendedName>
</protein>
<dbReference type="PANTHER" id="PTHR38037">
    <property type="entry name" value="ZN_PROTEASE DOMAIN-CONTAINING PROTEIN"/>
    <property type="match status" value="1"/>
</dbReference>
<dbReference type="SUPFAM" id="SSF50630">
    <property type="entry name" value="Acid proteases"/>
    <property type="match status" value="1"/>
</dbReference>
<evidence type="ECO:0000313" key="3">
    <source>
        <dbReference type="Proteomes" id="UP000535415"/>
    </source>
</evidence>
<feature type="domain" description="Retropepsin-like aspartic endopeptidase" evidence="1">
    <location>
        <begin position="21"/>
        <end position="151"/>
    </location>
</feature>
<dbReference type="InterPro" id="IPR021109">
    <property type="entry name" value="Peptidase_aspartic_dom_sf"/>
</dbReference>
<accession>A0A7W9BHT5</accession>
<dbReference type="EMBL" id="JACIJM010000001">
    <property type="protein sequence ID" value="MBB5720828.1"/>
    <property type="molecule type" value="Genomic_DNA"/>
</dbReference>
<gene>
    <name evidence="2" type="ORF">FHS72_000432</name>
</gene>
<name>A0A7W9BHT5_9RHOB</name>
<dbReference type="Pfam" id="PF05618">
    <property type="entry name" value="Zn_protease"/>
    <property type="match status" value="1"/>
</dbReference>
<dbReference type="Proteomes" id="UP000535415">
    <property type="component" value="Unassembled WGS sequence"/>
</dbReference>
<reference evidence="2 3" key="1">
    <citation type="submission" date="2020-08" db="EMBL/GenBank/DDBJ databases">
        <title>Genomic Encyclopedia of Type Strains, Phase IV (KMG-IV): sequencing the most valuable type-strain genomes for metagenomic binning, comparative biology and taxonomic classification.</title>
        <authorList>
            <person name="Goeker M."/>
        </authorList>
    </citation>
    <scope>NUCLEOTIDE SEQUENCE [LARGE SCALE GENOMIC DNA]</scope>
    <source>
        <strain evidence="2 3">DSM 101064</strain>
    </source>
</reference>